<evidence type="ECO:0000259" key="4">
    <source>
        <dbReference type="PROSITE" id="PS50110"/>
    </source>
</evidence>
<dbReference type="Gene3D" id="3.40.50.2300">
    <property type="match status" value="1"/>
</dbReference>
<dbReference type="InterPro" id="IPR011006">
    <property type="entry name" value="CheY-like_superfamily"/>
</dbReference>
<dbReference type="AlphaFoldDB" id="A0A139X287"/>
<dbReference type="RefSeq" id="WP_017745970.1">
    <property type="nucleotide sequence ID" value="NZ_KQ976354.1"/>
</dbReference>
<dbReference type="OrthoDB" id="9780153at2"/>
<dbReference type="PROSITE" id="PS50110">
    <property type="entry name" value="RESPONSE_REGULATORY"/>
    <property type="match status" value="1"/>
</dbReference>
<accession>A0A139X287</accession>
<protein>
    <submittedName>
        <fullName evidence="5">Two-component system response regulator</fullName>
    </submittedName>
</protein>
<name>A0A139X287_9CYAN</name>
<dbReference type="GO" id="GO:0000160">
    <property type="term" value="P:phosphorelay signal transduction system"/>
    <property type="evidence" value="ECO:0007669"/>
    <property type="project" value="UniProtKB-KW"/>
</dbReference>
<evidence type="ECO:0000256" key="2">
    <source>
        <dbReference type="ARBA" id="ARBA00023012"/>
    </source>
</evidence>
<dbReference type="PANTHER" id="PTHR44591">
    <property type="entry name" value="STRESS RESPONSE REGULATOR PROTEIN 1"/>
    <property type="match status" value="1"/>
</dbReference>
<organism evidence="5 6">
    <name type="scientific">Scytonema hofmannii PCC 7110</name>
    <dbReference type="NCBI Taxonomy" id="128403"/>
    <lineage>
        <taxon>Bacteria</taxon>
        <taxon>Bacillati</taxon>
        <taxon>Cyanobacteriota</taxon>
        <taxon>Cyanophyceae</taxon>
        <taxon>Nostocales</taxon>
        <taxon>Scytonemataceae</taxon>
        <taxon>Scytonema</taxon>
    </lineage>
</organism>
<dbReference type="PANTHER" id="PTHR44591:SF14">
    <property type="entry name" value="PROTEIN PILG"/>
    <property type="match status" value="1"/>
</dbReference>
<keyword evidence="6" id="KW-1185">Reference proteome</keyword>
<keyword evidence="2" id="KW-0902">Two-component regulatory system</keyword>
<comment type="caution">
    <text evidence="5">The sequence shown here is derived from an EMBL/GenBank/DDBJ whole genome shotgun (WGS) entry which is preliminary data.</text>
</comment>
<evidence type="ECO:0000313" key="6">
    <source>
        <dbReference type="Proteomes" id="UP000076925"/>
    </source>
</evidence>
<feature type="domain" description="Response regulatory" evidence="4">
    <location>
        <begin position="16"/>
        <end position="132"/>
    </location>
</feature>
<dbReference type="Proteomes" id="UP000076925">
    <property type="component" value="Unassembled WGS sequence"/>
</dbReference>
<dbReference type="STRING" id="128403.WA1_35175"/>
<evidence type="ECO:0000256" key="3">
    <source>
        <dbReference type="PROSITE-ProRule" id="PRU00169"/>
    </source>
</evidence>
<dbReference type="InterPro" id="IPR050595">
    <property type="entry name" value="Bact_response_regulator"/>
</dbReference>
<evidence type="ECO:0000256" key="1">
    <source>
        <dbReference type="ARBA" id="ARBA00022553"/>
    </source>
</evidence>
<reference evidence="5 6" key="1">
    <citation type="journal article" date="2013" name="Genome Biol. Evol.">
        <title>Genomes of Stigonematalean cyanobacteria (subsection V) and the evolution of oxygenic photosynthesis from prokaryotes to plastids.</title>
        <authorList>
            <person name="Dagan T."/>
            <person name="Roettger M."/>
            <person name="Stucken K."/>
            <person name="Landan G."/>
            <person name="Koch R."/>
            <person name="Major P."/>
            <person name="Gould S.B."/>
            <person name="Goremykin V.V."/>
            <person name="Rippka R."/>
            <person name="Tandeau de Marsac N."/>
            <person name="Gugger M."/>
            <person name="Lockhart P.J."/>
            <person name="Allen J.F."/>
            <person name="Brune I."/>
            <person name="Maus I."/>
            <person name="Puhler A."/>
            <person name="Martin W.F."/>
        </authorList>
    </citation>
    <scope>NUCLEOTIDE SEQUENCE [LARGE SCALE GENOMIC DNA]</scope>
    <source>
        <strain evidence="5 6">PCC 7110</strain>
    </source>
</reference>
<evidence type="ECO:0000313" key="5">
    <source>
        <dbReference type="EMBL" id="KYC38776.1"/>
    </source>
</evidence>
<dbReference type="CDD" id="cd17574">
    <property type="entry name" value="REC_OmpR"/>
    <property type="match status" value="1"/>
</dbReference>
<dbReference type="SMART" id="SM00448">
    <property type="entry name" value="REC"/>
    <property type="match status" value="1"/>
</dbReference>
<sequence length="140" mass="15472">MNITLATESGSTAQTIALVIEDSAPARDMIVRYLHQFGFHVLTASNGEEAIEQISRYKPNIIILDVVLPDRNGFAICRDLKAAAETTNIPIVLCSIKTSHADRFWGLKQGADAYLSKPVAEEDLLHAVRNCLGWKYVKSE</sequence>
<keyword evidence="1 3" id="KW-0597">Phosphoprotein</keyword>
<dbReference type="Pfam" id="PF00072">
    <property type="entry name" value="Response_reg"/>
    <property type="match status" value="1"/>
</dbReference>
<dbReference type="InterPro" id="IPR001789">
    <property type="entry name" value="Sig_transdc_resp-reg_receiver"/>
</dbReference>
<gene>
    <name evidence="5" type="ORF">WA1_35175</name>
</gene>
<proteinExistence type="predicted"/>
<dbReference type="SUPFAM" id="SSF52172">
    <property type="entry name" value="CheY-like"/>
    <property type="match status" value="1"/>
</dbReference>
<dbReference type="EMBL" id="ANNX02000039">
    <property type="protein sequence ID" value="KYC38776.1"/>
    <property type="molecule type" value="Genomic_DNA"/>
</dbReference>
<feature type="modified residue" description="4-aspartylphosphate" evidence="3">
    <location>
        <position position="65"/>
    </location>
</feature>